<feature type="compositionally biased region" description="Polar residues" evidence="1">
    <location>
        <begin position="72"/>
        <end position="119"/>
    </location>
</feature>
<organism evidence="3 4">
    <name type="scientific">Anisodus tanguticus</name>
    <dbReference type="NCBI Taxonomy" id="243964"/>
    <lineage>
        <taxon>Eukaryota</taxon>
        <taxon>Viridiplantae</taxon>
        <taxon>Streptophyta</taxon>
        <taxon>Embryophyta</taxon>
        <taxon>Tracheophyta</taxon>
        <taxon>Spermatophyta</taxon>
        <taxon>Magnoliopsida</taxon>
        <taxon>eudicotyledons</taxon>
        <taxon>Gunneridae</taxon>
        <taxon>Pentapetalae</taxon>
        <taxon>asterids</taxon>
        <taxon>lamiids</taxon>
        <taxon>Solanales</taxon>
        <taxon>Solanaceae</taxon>
        <taxon>Solanoideae</taxon>
        <taxon>Hyoscyameae</taxon>
        <taxon>Anisodus</taxon>
    </lineage>
</organism>
<protein>
    <submittedName>
        <fullName evidence="3">Uncharacterized protein</fullName>
    </submittedName>
</protein>
<feature type="chain" id="PRO_5042284803" evidence="2">
    <location>
        <begin position="17"/>
        <end position="225"/>
    </location>
</feature>
<keyword evidence="2" id="KW-0732">Signal</keyword>
<accession>A0AAE1UWQ2</accession>
<reference evidence="3" key="1">
    <citation type="submission" date="2023-12" db="EMBL/GenBank/DDBJ databases">
        <title>Genome assembly of Anisodus tanguticus.</title>
        <authorList>
            <person name="Wang Y.-J."/>
        </authorList>
    </citation>
    <scope>NUCLEOTIDE SEQUENCE</scope>
    <source>
        <strain evidence="3">KB-2021</strain>
        <tissue evidence="3">Leaf</tissue>
    </source>
</reference>
<gene>
    <name evidence="3" type="ORF">RND71_038127</name>
</gene>
<dbReference type="AlphaFoldDB" id="A0AAE1UWQ2"/>
<feature type="region of interest" description="Disordered" evidence="1">
    <location>
        <begin position="182"/>
        <end position="208"/>
    </location>
</feature>
<name>A0AAE1UWQ2_9SOLA</name>
<feature type="signal peptide" evidence="2">
    <location>
        <begin position="1"/>
        <end position="16"/>
    </location>
</feature>
<comment type="caution">
    <text evidence="3">The sequence shown here is derived from an EMBL/GenBank/DDBJ whole genome shotgun (WGS) entry which is preliminary data.</text>
</comment>
<feature type="region of interest" description="Disordered" evidence="1">
    <location>
        <begin position="70"/>
        <end position="136"/>
    </location>
</feature>
<feature type="compositionally biased region" description="Polar residues" evidence="1">
    <location>
        <begin position="186"/>
        <end position="202"/>
    </location>
</feature>
<dbReference type="PANTHER" id="PTHR37260">
    <property type="entry name" value="PHOSPHORELAY PROTEIN"/>
    <property type="match status" value="1"/>
</dbReference>
<sequence length="225" mass="24524">MHLWVLLLVLARLSVIRRVLLSNKLRKLWPRKAQGADYAYLLEEANAQFQYSSENVSLYDDVLDARVKQQKDSNSLTSTSVHESNKNTHQPSEFSHLATKTSSSRHPTLADESSNPSNISKDEAGQSEGSGQNDMFASEFNTSSVSKKPSAFKAAATEAELDMLLDSVTEIDIFESKNVIEAGTPTPLSEGTSSKSEVSTQAKKGHDVAKPAISDISLDFGRCTG</sequence>
<dbReference type="EMBL" id="JAVYJV010000021">
    <property type="protein sequence ID" value="KAK4342311.1"/>
    <property type="molecule type" value="Genomic_DNA"/>
</dbReference>
<evidence type="ECO:0000313" key="4">
    <source>
        <dbReference type="Proteomes" id="UP001291623"/>
    </source>
</evidence>
<feature type="compositionally biased region" description="Polar residues" evidence="1">
    <location>
        <begin position="127"/>
        <end position="136"/>
    </location>
</feature>
<evidence type="ECO:0000256" key="2">
    <source>
        <dbReference type="SAM" id="SignalP"/>
    </source>
</evidence>
<proteinExistence type="predicted"/>
<keyword evidence="4" id="KW-1185">Reference proteome</keyword>
<dbReference type="PANTHER" id="PTHR37260:SF2">
    <property type="entry name" value="PROTEIN ECERIFERUM 16"/>
    <property type="match status" value="1"/>
</dbReference>
<dbReference type="InterPro" id="IPR053342">
    <property type="entry name" value="Exosome_cofactor/PTGS_suppr"/>
</dbReference>
<evidence type="ECO:0000256" key="1">
    <source>
        <dbReference type="SAM" id="MobiDB-lite"/>
    </source>
</evidence>
<evidence type="ECO:0000313" key="3">
    <source>
        <dbReference type="EMBL" id="KAK4342311.1"/>
    </source>
</evidence>
<dbReference type="Proteomes" id="UP001291623">
    <property type="component" value="Unassembled WGS sequence"/>
</dbReference>